<dbReference type="Pfam" id="PF03313">
    <property type="entry name" value="SDH_alpha"/>
    <property type="match status" value="1"/>
</dbReference>
<comment type="caution">
    <text evidence="3">The sequence shown here is derived from an EMBL/GenBank/DDBJ whole genome shotgun (WGS) entry which is preliminary data.</text>
</comment>
<evidence type="ECO:0000313" key="3">
    <source>
        <dbReference type="EMBL" id="MEE6146590.1"/>
    </source>
</evidence>
<dbReference type="Proteomes" id="UP001332931">
    <property type="component" value="Unassembled WGS sequence"/>
</dbReference>
<proteinExistence type="inferred from homology"/>
<dbReference type="InterPro" id="IPR021144">
    <property type="entry name" value="UPF0597"/>
</dbReference>
<keyword evidence="4" id="KW-1185">Reference proteome</keyword>
<evidence type="ECO:0000313" key="4">
    <source>
        <dbReference type="Proteomes" id="UP001332931"/>
    </source>
</evidence>
<dbReference type="PANTHER" id="PTHR30501:SF2">
    <property type="entry name" value="UPF0597 PROTEIN YHAM"/>
    <property type="match status" value="1"/>
</dbReference>
<accession>A0ABU7R7Q8</accession>
<dbReference type="PIRSF" id="PIRSF006054">
    <property type="entry name" value="UCP006054"/>
    <property type="match status" value="1"/>
</dbReference>
<gene>
    <name evidence="3" type="ORF">VXJ25_01065</name>
</gene>
<dbReference type="GO" id="GO:0003941">
    <property type="term" value="F:L-serine ammonia-lyase activity"/>
    <property type="evidence" value="ECO:0007669"/>
    <property type="project" value="UniProtKB-EC"/>
</dbReference>
<evidence type="ECO:0000256" key="1">
    <source>
        <dbReference type="HAMAP-Rule" id="MF_01845"/>
    </source>
</evidence>
<dbReference type="RefSeq" id="WP_330957352.1">
    <property type="nucleotide sequence ID" value="NZ_JAZGJQ010000001.1"/>
</dbReference>
<dbReference type="PANTHER" id="PTHR30501">
    <property type="entry name" value="UPF0597 PROTEIN YHAM"/>
    <property type="match status" value="1"/>
</dbReference>
<organism evidence="3 4">
    <name type="scientific">Olsenella absiana</name>
    <dbReference type="NCBI Taxonomy" id="3115222"/>
    <lineage>
        <taxon>Bacteria</taxon>
        <taxon>Bacillati</taxon>
        <taxon>Actinomycetota</taxon>
        <taxon>Coriobacteriia</taxon>
        <taxon>Coriobacteriales</taxon>
        <taxon>Atopobiaceae</taxon>
        <taxon>Olsenella</taxon>
    </lineage>
</organism>
<protein>
    <recommendedName>
        <fullName evidence="1">UPF0597 protein VXJ25_01065</fullName>
    </recommendedName>
</protein>
<keyword evidence="3" id="KW-0456">Lyase</keyword>
<feature type="domain" description="Serine dehydratase-like alpha subunit" evidence="2">
    <location>
        <begin position="201"/>
        <end position="437"/>
    </location>
</feature>
<evidence type="ECO:0000259" key="2">
    <source>
        <dbReference type="Pfam" id="PF03313"/>
    </source>
</evidence>
<dbReference type="InterPro" id="IPR005130">
    <property type="entry name" value="Ser_deHydtase-like_asu"/>
</dbReference>
<dbReference type="HAMAP" id="MF_01845">
    <property type="entry name" value="UPF0597"/>
    <property type="match status" value="1"/>
</dbReference>
<reference evidence="3 4" key="1">
    <citation type="submission" date="2024-01" db="EMBL/GenBank/DDBJ databases">
        <title>Description of Olsenella sp. nov., isolated from pig feces.</title>
        <authorList>
            <person name="Chang Y.-H."/>
        </authorList>
    </citation>
    <scope>NUCLEOTIDE SEQUENCE [LARGE SCALE GENOMIC DNA]</scope>
    <source>
        <strain evidence="3 4">YH-ols2223</strain>
    </source>
</reference>
<dbReference type="EMBL" id="JAZGJQ010000001">
    <property type="protein sequence ID" value="MEE6146590.1"/>
    <property type="molecule type" value="Genomic_DNA"/>
</dbReference>
<sequence length="457" mass="46095">MITRKEMLDLLHADVVPAVGCTEPVCVALAAADAAAAAAAAQDGAGGTGPSRPAAPVGSVRVTVSPNVYKNGMSVSIPGYPGVGLDAAAALGALLADPAPGLELLAGLTPEVSRQAGRLCAEGRVRVGIDAGERGVFVRAEVEAGGRVATTTIRGGHTDVVERTVDGEVTFRAEPGGDASSGGDVLGRLRSMRVAEILDLVRQTDEQDLEFLLDGVEMNEAAADFGASHDVGVGIARTMGEELGSPLLGDGLLARCMLRVASATEARLGGGMLPCMSSSGAGTKGLVVILPVSELAREVGASRARTAQALAFAHLLNRYVNLHIGKLAAVCTCVMASATAASAAMAWLLGASDVEVGYAIRNMAGTTTGMVCDGGKVGCALKVSTGCAAALNCAILAAHGVALPVSDGICAETPEQCIENMTRVGDPGMLRADEEILGIMLEKSRPEDAGAASVEEG</sequence>
<comment type="similarity">
    <text evidence="1">Belongs to the UPF0597 family.</text>
</comment>
<name>A0ABU7R7Q8_9ACTN</name>